<organism evidence="2 3">
    <name type="scientific">Photorhabdus namnaonensis</name>
    <dbReference type="NCBI Taxonomy" id="1851568"/>
    <lineage>
        <taxon>Bacteria</taxon>
        <taxon>Pseudomonadati</taxon>
        <taxon>Pseudomonadota</taxon>
        <taxon>Gammaproteobacteria</taxon>
        <taxon>Enterobacterales</taxon>
        <taxon>Morganellaceae</taxon>
        <taxon>Photorhabdus</taxon>
    </lineage>
</organism>
<dbReference type="Proteomes" id="UP000092665">
    <property type="component" value="Unassembled WGS sequence"/>
</dbReference>
<proteinExistence type="predicted"/>
<feature type="compositionally biased region" description="Basic and acidic residues" evidence="1">
    <location>
        <begin position="8"/>
        <end position="23"/>
    </location>
</feature>
<accession>A0A1B8YGL7</accession>
<dbReference type="AlphaFoldDB" id="A0A1B8YGL7"/>
<dbReference type="InterPro" id="IPR032278">
    <property type="entry name" value="Cif"/>
</dbReference>
<evidence type="ECO:0000256" key="1">
    <source>
        <dbReference type="SAM" id="MobiDB-lite"/>
    </source>
</evidence>
<keyword evidence="3" id="KW-1185">Reference proteome</keyword>
<protein>
    <recommendedName>
        <fullName evidence="4">Cycle-inhibiting factor</fullName>
    </recommendedName>
</protein>
<dbReference type="PATRIC" id="fig|29488.15.peg.3020"/>
<feature type="region of interest" description="Disordered" evidence="1">
    <location>
        <begin position="1"/>
        <end position="23"/>
    </location>
</feature>
<comment type="caution">
    <text evidence="2">The sequence shown here is derived from an EMBL/GenBank/DDBJ whole genome shotgun (WGS) entry which is preliminary data.</text>
</comment>
<evidence type="ECO:0000313" key="2">
    <source>
        <dbReference type="EMBL" id="OCA54299.1"/>
    </source>
</evidence>
<gene>
    <name evidence="2" type="ORF">Phpb_02743</name>
</gene>
<name>A0A1B8YGL7_9GAMM</name>
<dbReference type="EMBL" id="LOIC01000072">
    <property type="protein sequence ID" value="OCA54299.1"/>
    <property type="molecule type" value="Genomic_DNA"/>
</dbReference>
<reference evidence="3" key="1">
    <citation type="submission" date="2015-11" db="EMBL/GenBank/DDBJ databases">
        <authorList>
            <person name="Tobias N.J."/>
            <person name="Mishra B."/>
            <person name="Gupta D.K."/>
            <person name="Thines M."/>
            <person name="Stinear T.P."/>
            <person name="Bode H.B."/>
        </authorList>
    </citation>
    <scope>NUCLEOTIDE SEQUENCE [LARGE SCALE GENOMIC DNA]</scope>
    <source>
        <strain evidence="3">PB45.5</strain>
    </source>
</reference>
<dbReference type="RefSeq" id="WP_240492550.1">
    <property type="nucleotide sequence ID" value="NZ_CAWMQN010000072.1"/>
</dbReference>
<sequence>MMQNEYSKNVKENGRKTETKNAEKSANIATDLHLEVGCHTKSPKLIGKLSPQDDNENSTELIDDIIKLHNDPKGNKLLWYDNWEDKIIDRNSDAILQAIDENVSQFGGLEAYKKIVRENPYAPIEPVCGSSAQNIFKLMTEGEQAVNPVEQFKKEKINGNEFSEKLEQFNDSSSYVALVNDHRFGHMFLIDITSTSQGVVGYIYQSDLGNGVLPVLKIVDWLSSRGKEPINADKLKKLLSNEFNILSESEQKELIAELLETNKNISNVKLDRFKRDQEVNIYLREYDKNNFFKNIKNLKAKLVGI</sequence>
<evidence type="ECO:0000313" key="3">
    <source>
        <dbReference type="Proteomes" id="UP000092665"/>
    </source>
</evidence>
<evidence type="ECO:0008006" key="4">
    <source>
        <dbReference type="Google" id="ProtNLM"/>
    </source>
</evidence>
<dbReference type="Pfam" id="PF16374">
    <property type="entry name" value="CIF"/>
    <property type="match status" value="1"/>
</dbReference>